<evidence type="ECO:0000259" key="2">
    <source>
        <dbReference type="Pfam" id="PF13454"/>
    </source>
</evidence>
<dbReference type="InterPro" id="IPR052189">
    <property type="entry name" value="L-asp_N-monooxygenase_NS-form"/>
</dbReference>
<dbReference type="Proteomes" id="UP000192422">
    <property type="component" value="Chromosome"/>
</dbReference>
<dbReference type="SUPFAM" id="SSF51905">
    <property type="entry name" value="FAD/NAD(P)-binding domain"/>
    <property type="match status" value="1"/>
</dbReference>
<evidence type="ECO:0000313" key="3">
    <source>
        <dbReference type="EMBL" id="QPZ90054.1"/>
    </source>
</evidence>
<feature type="domain" description="FAD-dependent urate hydroxylase HpyO/Asp monooxygenase CreE-like FAD/NAD(P)-binding" evidence="2">
    <location>
        <begin position="34"/>
        <end position="196"/>
    </location>
</feature>
<dbReference type="Gene3D" id="3.50.50.60">
    <property type="entry name" value="FAD/NAD(P)-binding domain"/>
    <property type="match status" value="1"/>
</dbReference>
<reference evidence="3 4" key="1">
    <citation type="submission" date="2020-05" db="EMBL/GenBank/DDBJ databases">
        <title>Thioclava electrotropha strain Elox9 finished genome.</title>
        <authorList>
            <person name="Rowe A.R."/>
            <person name="Wilbanks E.G."/>
        </authorList>
    </citation>
    <scope>NUCLEOTIDE SEQUENCE [LARGE SCALE GENOMIC DNA]</scope>
    <source>
        <strain evidence="3 4">Elox9</strain>
    </source>
</reference>
<feature type="region of interest" description="Disordered" evidence="1">
    <location>
        <begin position="1"/>
        <end position="24"/>
    </location>
</feature>
<sequence>MRRPTPRPSHGTPIASPAAGLSSRKSANAPQSVALVGSGATAIYALKHLIEISSPLTIHIFEREREIGPGMPYRNGVNHPQMLANIGSREIPPVGESLEAFLLNSNAATLAEFGITHAEIGPETFYPRLVLGRYFIAQIAALIAKARGRGHSVEVRSRHTVLDIEPTQLGTRVKWETPHERGTETFDHVILATGHQWRDRTDNSGVQLHSPWPAESLRRFIGCAVGLLGSSLTAIDAAVALASFHGRFEENENQVRWVPHTPDAGFTMVMMSRRGVLPDADWYYPYPLPSLSLFTREAISDLIGRDNFLIQCQSVLAKELEALDPAYAARTRPAQLEGFAQRHFADRLSKNSWEDVRSDLSLAKANRASKVSEPWRVVLLAAHEVYQGLLEHLTPEDRAVFDRELFRVFSDVYASVPHRSIERMIALHEAGVLELVRLGEDYSIAAERQTVRITGASGTITVEHLIDARGQRPTDLTELMFPTLRDAADLDPETLLVSGPHQPAGTITCVAIPVVLKRNPFVQGLENAEALGRRAAQNIADAIAIRSRV</sequence>
<evidence type="ECO:0000256" key="1">
    <source>
        <dbReference type="SAM" id="MobiDB-lite"/>
    </source>
</evidence>
<dbReference type="InterPro" id="IPR036188">
    <property type="entry name" value="FAD/NAD-bd_sf"/>
</dbReference>
<dbReference type="PANTHER" id="PTHR40254:SF1">
    <property type="entry name" value="BLR0577 PROTEIN"/>
    <property type="match status" value="1"/>
</dbReference>
<dbReference type="PANTHER" id="PTHR40254">
    <property type="entry name" value="BLR0577 PROTEIN"/>
    <property type="match status" value="1"/>
</dbReference>
<proteinExistence type="predicted"/>
<accession>A0ABX6YQG1</accession>
<gene>
    <name evidence="3" type="ORF">AKL02_003590</name>
</gene>
<dbReference type="EMBL" id="CP053562">
    <property type="protein sequence ID" value="QPZ90054.1"/>
    <property type="molecule type" value="Genomic_DNA"/>
</dbReference>
<dbReference type="RefSeq" id="WP_165757048.1">
    <property type="nucleotide sequence ID" value="NZ_CP053562.1"/>
</dbReference>
<dbReference type="InterPro" id="IPR038732">
    <property type="entry name" value="HpyO/CreE_NAD-binding"/>
</dbReference>
<organism evidence="3 4">
    <name type="scientific">Thioclava electrotropha</name>
    <dbReference type="NCBI Taxonomy" id="1549850"/>
    <lineage>
        <taxon>Bacteria</taxon>
        <taxon>Pseudomonadati</taxon>
        <taxon>Pseudomonadota</taxon>
        <taxon>Alphaproteobacteria</taxon>
        <taxon>Rhodobacterales</taxon>
        <taxon>Paracoccaceae</taxon>
        <taxon>Thioclava</taxon>
    </lineage>
</organism>
<evidence type="ECO:0000313" key="4">
    <source>
        <dbReference type="Proteomes" id="UP000192422"/>
    </source>
</evidence>
<dbReference type="Pfam" id="PF13454">
    <property type="entry name" value="NAD_binding_9"/>
    <property type="match status" value="1"/>
</dbReference>
<protein>
    <recommendedName>
        <fullName evidence="2">FAD-dependent urate hydroxylase HpyO/Asp monooxygenase CreE-like FAD/NAD(P)-binding domain-containing protein</fullName>
    </recommendedName>
</protein>
<name>A0ABX6YQG1_9RHOB</name>
<keyword evidence="4" id="KW-1185">Reference proteome</keyword>